<dbReference type="Gene3D" id="1.20.1080.10">
    <property type="entry name" value="Glycerol uptake facilitator protein"/>
    <property type="match status" value="1"/>
</dbReference>
<evidence type="ECO:0000313" key="8">
    <source>
        <dbReference type="EMBL" id="PSG88333.1"/>
    </source>
</evidence>
<reference evidence="8 9" key="1">
    <citation type="submission" date="2018-03" db="EMBL/GenBank/DDBJ databases">
        <title>Mesoflavibacter sp. HG37 and Mesoflavibacter sp. HG96 sp.nov., two marine bacteria isolated from seawater of Western Pacific Ocean.</title>
        <authorList>
            <person name="Cheng H."/>
            <person name="Wu Y.-H."/>
            <person name="Guo L.-L."/>
            <person name="Xu X.-W."/>
        </authorList>
    </citation>
    <scope>NUCLEOTIDE SEQUENCE [LARGE SCALE GENOMIC DNA]</scope>
    <source>
        <strain evidence="8 9">KCTC 32269</strain>
    </source>
</reference>
<dbReference type="PANTHER" id="PTHR45724:SF13">
    <property type="entry name" value="AQUAPORIN NIP1-1-RELATED"/>
    <property type="match status" value="1"/>
</dbReference>
<dbReference type="SUPFAM" id="SSF81338">
    <property type="entry name" value="Aquaporin-like"/>
    <property type="match status" value="1"/>
</dbReference>
<dbReference type="PANTHER" id="PTHR45724">
    <property type="entry name" value="AQUAPORIN NIP2-1"/>
    <property type="match status" value="1"/>
</dbReference>
<feature type="transmembrane region" description="Helical" evidence="7">
    <location>
        <begin position="124"/>
        <end position="144"/>
    </location>
</feature>
<dbReference type="InterPro" id="IPR034294">
    <property type="entry name" value="Aquaporin_transptr"/>
</dbReference>
<dbReference type="Pfam" id="PF00230">
    <property type="entry name" value="MIP"/>
    <property type="match status" value="1"/>
</dbReference>
<dbReference type="InterPro" id="IPR022357">
    <property type="entry name" value="MIP_CS"/>
</dbReference>
<feature type="transmembrane region" description="Helical" evidence="7">
    <location>
        <begin position="7"/>
        <end position="28"/>
    </location>
</feature>
<protein>
    <submittedName>
        <fullName evidence="8">Aquaporin</fullName>
    </submittedName>
</protein>
<dbReference type="GO" id="GO:0016020">
    <property type="term" value="C:membrane"/>
    <property type="evidence" value="ECO:0007669"/>
    <property type="project" value="UniProtKB-SubCell"/>
</dbReference>
<feature type="transmembrane region" description="Helical" evidence="7">
    <location>
        <begin position="84"/>
        <end position="104"/>
    </location>
</feature>
<proteinExistence type="inferred from homology"/>
<dbReference type="PROSITE" id="PS51257">
    <property type="entry name" value="PROKAR_LIPOPROTEIN"/>
    <property type="match status" value="1"/>
</dbReference>
<accession>A0A2T1N931</accession>
<dbReference type="InterPro" id="IPR023271">
    <property type="entry name" value="Aquaporin-like"/>
</dbReference>
<evidence type="ECO:0000256" key="4">
    <source>
        <dbReference type="ARBA" id="ARBA00022989"/>
    </source>
</evidence>
<dbReference type="OrthoDB" id="9807293at2"/>
<dbReference type="PRINTS" id="PR00783">
    <property type="entry name" value="MINTRINSICP"/>
</dbReference>
<evidence type="ECO:0000256" key="2">
    <source>
        <dbReference type="ARBA" id="ARBA00022448"/>
    </source>
</evidence>
<evidence type="ECO:0000256" key="6">
    <source>
        <dbReference type="RuleBase" id="RU000477"/>
    </source>
</evidence>
<evidence type="ECO:0000256" key="1">
    <source>
        <dbReference type="ARBA" id="ARBA00004141"/>
    </source>
</evidence>
<dbReference type="EMBL" id="PXOQ01000009">
    <property type="protein sequence ID" value="PSG88333.1"/>
    <property type="molecule type" value="Genomic_DNA"/>
</dbReference>
<dbReference type="InterPro" id="IPR000425">
    <property type="entry name" value="MIP"/>
</dbReference>
<evidence type="ECO:0000256" key="3">
    <source>
        <dbReference type="ARBA" id="ARBA00022692"/>
    </source>
</evidence>
<keyword evidence="3 6" id="KW-0812">Transmembrane</keyword>
<evidence type="ECO:0000313" key="9">
    <source>
        <dbReference type="Proteomes" id="UP000238426"/>
    </source>
</evidence>
<name>A0A2T1N931_9FLAO</name>
<keyword evidence="9" id="KW-1185">Reference proteome</keyword>
<keyword evidence="5 7" id="KW-0472">Membrane</keyword>
<dbReference type="GO" id="GO:0015267">
    <property type="term" value="F:channel activity"/>
    <property type="evidence" value="ECO:0007669"/>
    <property type="project" value="InterPro"/>
</dbReference>
<organism evidence="8 9">
    <name type="scientific">Aurantibacter aestuarii</name>
    <dbReference type="NCBI Taxonomy" id="1266046"/>
    <lineage>
        <taxon>Bacteria</taxon>
        <taxon>Pseudomonadati</taxon>
        <taxon>Bacteroidota</taxon>
        <taxon>Flavobacteriia</taxon>
        <taxon>Flavobacteriales</taxon>
        <taxon>Flavobacteriaceae</taxon>
        <taxon>Aurantibacter</taxon>
    </lineage>
</organism>
<dbReference type="PROSITE" id="PS00221">
    <property type="entry name" value="MIP"/>
    <property type="match status" value="1"/>
</dbReference>
<keyword evidence="2 6" id="KW-0813">Transport</keyword>
<sequence>MIMKKKLVAETLGTFAMIFCGCGAMTINEITNGSIGHIGVAIVWGLIVMSMIYAFGETSGAHFNPAVTIGFAAAKKFSWQKVPFYVIAQAIGAISAIFILWFLFPESEFLGETTPRENFPAYKAAVLEFLLTFFLMLTIINVSTGSKETGTMAAIAVGGIILLEAMFAGPITKASMNPIRSIAPALFTGNFQFLWLYILAPVLGAVTAVISCKWVKDDACCTSNNC</sequence>
<feature type="transmembrane region" description="Helical" evidence="7">
    <location>
        <begin position="151"/>
        <end position="171"/>
    </location>
</feature>
<comment type="caution">
    <text evidence="8">The sequence shown here is derived from an EMBL/GenBank/DDBJ whole genome shotgun (WGS) entry which is preliminary data.</text>
</comment>
<keyword evidence="4 7" id="KW-1133">Transmembrane helix</keyword>
<gene>
    <name evidence="8" type="ORF">C7H52_08510</name>
</gene>
<dbReference type="AlphaFoldDB" id="A0A2T1N931"/>
<evidence type="ECO:0000256" key="5">
    <source>
        <dbReference type="ARBA" id="ARBA00023136"/>
    </source>
</evidence>
<feature type="transmembrane region" description="Helical" evidence="7">
    <location>
        <begin position="34"/>
        <end position="55"/>
    </location>
</feature>
<dbReference type="Proteomes" id="UP000238426">
    <property type="component" value="Unassembled WGS sequence"/>
</dbReference>
<comment type="subcellular location">
    <subcellularLocation>
        <location evidence="1">Membrane</location>
        <topology evidence="1">Multi-pass membrane protein</topology>
    </subcellularLocation>
</comment>
<evidence type="ECO:0000256" key="7">
    <source>
        <dbReference type="SAM" id="Phobius"/>
    </source>
</evidence>
<comment type="similarity">
    <text evidence="6">Belongs to the MIP/aquaporin (TC 1.A.8) family.</text>
</comment>
<feature type="transmembrane region" description="Helical" evidence="7">
    <location>
        <begin position="191"/>
        <end position="210"/>
    </location>
</feature>